<protein>
    <recommendedName>
        <fullName evidence="3">Tyr recombinase domain-containing protein</fullName>
    </recommendedName>
</protein>
<dbReference type="PANTHER" id="PTHR30349">
    <property type="entry name" value="PHAGE INTEGRASE-RELATED"/>
    <property type="match status" value="1"/>
</dbReference>
<dbReference type="PANTHER" id="PTHR30349:SF41">
    <property type="entry name" value="INTEGRASE_RECOMBINASE PROTEIN MJ0367-RELATED"/>
    <property type="match status" value="1"/>
</dbReference>
<feature type="domain" description="Tyr recombinase" evidence="3">
    <location>
        <begin position="106"/>
        <end position="294"/>
    </location>
</feature>
<dbReference type="Proteomes" id="UP001353858">
    <property type="component" value="Unassembled WGS sequence"/>
</dbReference>
<dbReference type="InterPro" id="IPR013762">
    <property type="entry name" value="Integrase-like_cat_sf"/>
</dbReference>
<dbReference type="InterPro" id="IPR002104">
    <property type="entry name" value="Integrase_catalytic"/>
</dbReference>
<evidence type="ECO:0000259" key="3">
    <source>
        <dbReference type="PROSITE" id="PS51898"/>
    </source>
</evidence>
<evidence type="ECO:0000313" key="4">
    <source>
        <dbReference type="EMBL" id="KAK4880026.1"/>
    </source>
</evidence>
<gene>
    <name evidence="4" type="ORF">RN001_008172</name>
</gene>
<dbReference type="PROSITE" id="PS51898">
    <property type="entry name" value="TYR_RECOMBINASE"/>
    <property type="match status" value="1"/>
</dbReference>
<sequence length="360" mass="40728">MSTPKHLTEKAVAISLDLLSTKSKEKYLSCYDKFVKWKEAEGATSWSEDVLLSYFAEELSKYAPTTMWSIYSMLKTTISSKQNVDISKYCRLQAFLKKKRIGFASKKSKVFSPTEINKFLRETPDREYLLVKVVAILGVLGACRGAELCDMAVADFEDLEKKLLKITIPTTKSHISRTFTVEGEYYEIIKKYASLRPKNAESSRFFLNYQKGKCTKQVIGKNKVATCPKQIAEFLNLTNSGEYTGHSFRRTSATLLADSGADTTTIKRHGGWKSTTVAEGYIQDSTSNKRKISNQITKCIDESSPRPSLDHMALEKKIRSENFVSFSTKTEESNLTTKETVTSKQTVYNFQNCTINTINF</sequence>
<dbReference type="AlphaFoldDB" id="A0AAN7PEU2"/>
<dbReference type="SUPFAM" id="SSF56349">
    <property type="entry name" value="DNA breaking-rejoining enzymes"/>
    <property type="match status" value="1"/>
</dbReference>
<keyword evidence="2" id="KW-0233">DNA recombination</keyword>
<evidence type="ECO:0000256" key="2">
    <source>
        <dbReference type="ARBA" id="ARBA00023172"/>
    </source>
</evidence>
<comment type="caution">
    <text evidence="4">The sequence shown here is derived from an EMBL/GenBank/DDBJ whole genome shotgun (WGS) entry which is preliminary data.</text>
</comment>
<dbReference type="GO" id="GO:0015074">
    <property type="term" value="P:DNA integration"/>
    <property type="evidence" value="ECO:0007669"/>
    <property type="project" value="InterPro"/>
</dbReference>
<keyword evidence="5" id="KW-1185">Reference proteome</keyword>
<dbReference type="InterPro" id="IPR011010">
    <property type="entry name" value="DNA_brk_join_enz"/>
</dbReference>
<dbReference type="EMBL" id="JARPUR010000003">
    <property type="protein sequence ID" value="KAK4880026.1"/>
    <property type="molecule type" value="Genomic_DNA"/>
</dbReference>
<proteinExistence type="predicted"/>
<dbReference type="InterPro" id="IPR050090">
    <property type="entry name" value="Tyrosine_recombinase_XerCD"/>
</dbReference>
<reference evidence="5" key="1">
    <citation type="submission" date="2023-01" db="EMBL/GenBank/DDBJ databases">
        <title>Key to firefly adult light organ development and bioluminescence: homeobox transcription factors regulate luciferase expression and transportation to peroxisome.</title>
        <authorList>
            <person name="Fu X."/>
        </authorList>
    </citation>
    <scope>NUCLEOTIDE SEQUENCE [LARGE SCALE GENOMIC DNA]</scope>
</reference>
<dbReference type="Gene3D" id="1.10.443.10">
    <property type="entry name" value="Intergrase catalytic core"/>
    <property type="match status" value="1"/>
</dbReference>
<dbReference type="GO" id="GO:0003677">
    <property type="term" value="F:DNA binding"/>
    <property type="evidence" value="ECO:0007669"/>
    <property type="project" value="UniProtKB-KW"/>
</dbReference>
<accession>A0AAN7PEU2</accession>
<keyword evidence="1" id="KW-0238">DNA-binding</keyword>
<evidence type="ECO:0000256" key="1">
    <source>
        <dbReference type="ARBA" id="ARBA00023125"/>
    </source>
</evidence>
<evidence type="ECO:0000313" key="5">
    <source>
        <dbReference type="Proteomes" id="UP001353858"/>
    </source>
</evidence>
<dbReference type="Pfam" id="PF00589">
    <property type="entry name" value="Phage_integrase"/>
    <property type="match status" value="1"/>
</dbReference>
<dbReference type="CDD" id="cd00397">
    <property type="entry name" value="DNA_BRE_C"/>
    <property type="match status" value="1"/>
</dbReference>
<name>A0AAN7PEU2_9COLE</name>
<dbReference type="GO" id="GO:0006310">
    <property type="term" value="P:DNA recombination"/>
    <property type="evidence" value="ECO:0007669"/>
    <property type="project" value="UniProtKB-KW"/>
</dbReference>
<organism evidence="4 5">
    <name type="scientific">Aquatica leii</name>
    <dbReference type="NCBI Taxonomy" id="1421715"/>
    <lineage>
        <taxon>Eukaryota</taxon>
        <taxon>Metazoa</taxon>
        <taxon>Ecdysozoa</taxon>
        <taxon>Arthropoda</taxon>
        <taxon>Hexapoda</taxon>
        <taxon>Insecta</taxon>
        <taxon>Pterygota</taxon>
        <taxon>Neoptera</taxon>
        <taxon>Endopterygota</taxon>
        <taxon>Coleoptera</taxon>
        <taxon>Polyphaga</taxon>
        <taxon>Elateriformia</taxon>
        <taxon>Elateroidea</taxon>
        <taxon>Lampyridae</taxon>
        <taxon>Luciolinae</taxon>
        <taxon>Aquatica</taxon>
    </lineage>
</organism>